<feature type="compositionally biased region" description="Basic residues" evidence="2">
    <location>
        <begin position="375"/>
        <end position="385"/>
    </location>
</feature>
<dbReference type="InterPro" id="IPR009003">
    <property type="entry name" value="Peptidase_S1_PA"/>
</dbReference>
<dbReference type="Pfam" id="PF13365">
    <property type="entry name" value="Trypsin_2"/>
    <property type="match status" value="1"/>
</dbReference>
<name>A0A9W7ASN5_9STRA</name>
<dbReference type="EMBL" id="BRXY01000188">
    <property type="protein sequence ID" value="GMH75285.1"/>
    <property type="molecule type" value="Genomic_DNA"/>
</dbReference>
<dbReference type="Gene3D" id="2.40.10.10">
    <property type="entry name" value="Trypsin-like serine proteases"/>
    <property type="match status" value="1"/>
</dbReference>
<dbReference type="AlphaFoldDB" id="A0A9W7ASN5"/>
<dbReference type="Proteomes" id="UP001165085">
    <property type="component" value="Unassembled WGS sequence"/>
</dbReference>
<evidence type="ECO:0000256" key="2">
    <source>
        <dbReference type="SAM" id="MobiDB-lite"/>
    </source>
</evidence>
<accession>A0A9W7ASN5</accession>
<reference evidence="4" key="1">
    <citation type="journal article" date="2023" name="Commun. Biol.">
        <title>Genome analysis of Parmales, the sister group of diatoms, reveals the evolutionary specialization of diatoms from phago-mixotrophs to photoautotrophs.</title>
        <authorList>
            <person name="Ban H."/>
            <person name="Sato S."/>
            <person name="Yoshikawa S."/>
            <person name="Yamada K."/>
            <person name="Nakamura Y."/>
            <person name="Ichinomiya M."/>
            <person name="Sato N."/>
            <person name="Blanc-Mathieu R."/>
            <person name="Endo H."/>
            <person name="Kuwata A."/>
            <person name="Ogata H."/>
        </authorList>
    </citation>
    <scope>NUCLEOTIDE SEQUENCE [LARGE SCALE GENOMIC DNA]</scope>
    <source>
        <strain evidence="4">NIES 3701</strain>
    </source>
</reference>
<protein>
    <recommendedName>
        <fullName evidence="5">Serine protease</fullName>
    </recommendedName>
</protein>
<feature type="region of interest" description="Disordered" evidence="2">
    <location>
        <begin position="372"/>
        <end position="396"/>
    </location>
</feature>
<evidence type="ECO:0000256" key="1">
    <source>
        <dbReference type="ARBA" id="ARBA00023026"/>
    </source>
</evidence>
<organism evidence="3 4">
    <name type="scientific">Triparma strigata</name>
    <dbReference type="NCBI Taxonomy" id="1606541"/>
    <lineage>
        <taxon>Eukaryota</taxon>
        <taxon>Sar</taxon>
        <taxon>Stramenopiles</taxon>
        <taxon>Ochrophyta</taxon>
        <taxon>Bolidophyceae</taxon>
        <taxon>Parmales</taxon>
        <taxon>Triparmaceae</taxon>
        <taxon>Triparma</taxon>
    </lineage>
</organism>
<evidence type="ECO:0008006" key="5">
    <source>
        <dbReference type="Google" id="ProtNLM"/>
    </source>
</evidence>
<evidence type="ECO:0000313" key="3">
    <source>
        <dbReference type="EMBL" id="GMH75285.1"/>
    </source>
</evidence>
<feature type="region of interest" description="Disordered" evidence="2">
    <location>
        <begin position="293"/>
        <end position="315"/>
    </location>
</feature>
<feature type="compositionally biased region" description="Basic and acidic residues" evidence="2">
    <location>
        <begin position="293"/>
        <end position="311"/>
    </location>
</feature>
<dbReference type="SUPFAM" id="SSF50494">
    <property type="entry name" value="Trypsin-like serine proteases"/>
    <property type="match status" value="1"/>
</dbReference>
<sequence>MTKTASLLAKLFAYPSQSTALSALQSDTHFKPGDRKTLSKLTAISSSWTNCDQALVENKNDLSKMILDELYAPYKFYKGNLDAHPPRVKFVDKICTKPLKKSKAGFWAATDETSTTSWLPSPTQTFDTVVHFLQSGSGTGVTISCKIVTCAHVVDSEDDDDDDDIVPDRIGRKRVVIYGDGRMFLTECERVIENIDGSQDVARLKIIEEIPGTSTTTLHTPPQPIASATLSETTQPGTRTFCVGNPSSIDLECTQTSRSGKDRSIEFQPPIFHTSVGEYLGRTSKEIHDLRNEISSRGRSPTRGEKNRVIDEDPGENGVMIEHSCWTYWGHSGAPIFDENGGVVGLHSAWCDLNGVRRGVGVELLREVMGDTPKKKATKKRKRGTKQQEVIDLTSP</sequence>
<dbReference type="InterPro" id="IPR043504">
    <property type="entry name" value="Peptidase_S1_PA_chymotrypsin"/>
</dbReference>
<keyword evidence="1" id="KW-0843">Virulence</keyword>
<comment type="caution">
    <text evidence="3">The sequence shown here is derived from an EMBL/GenBank/DDBJ whole genome shotgun (WGS) entry which is preliminary data.</text>
</comment>
<keyword evidence="4" id="KW-1185">Reference proteome</keyword>
<evidence type="ECO:0000313" key="4">
    <source>
        <dbReference type="Proteomes" id="UP001165085"/>
    </source>
</evidence>
<proteinExistence type="predicted"/>
<dbReference type="Gene3D" id="2.40.10.120">
    <property type="match status" value="1"/>
</dbReference>
<gene>
    <name evidence="3" type="ORF">TrST_g7964</name>
</gene>
<dbReference type="OrthoDB" id="200917at2759"/>